<dbReference type="AlphaFoldDB" id="A0A2H9U816"/>
<reference evidence="5 6" key="1">
    <citation type="submission" date="2017-11" db="EMBL/GenBank/DDBJ databases">
        <title>Draft genome sequence of environmental isolate Aeromonas cavernicola sp. nov. MDC 2508.</title>
        <authorList>
            <person name="Colston S.M."/>
            <person name="Navarro A."/>
            <person name="Martinez-Murcia A.J."/>
            <person name="Graf J."/>
        </authorList>
    </citation>
    <scope>NUCLEOTIDE SEQUENCE [LARGE SCALE GENOMIC DNA]</scope>
    <source>
        <strain evidence="5 6">MDC 2508</strain>
    </source>
</reference>
<dbReference type="Proteomes" id="UP000235861">
    <property type="component" value="Unassembled WGS sequence"/>
</dbReference>
<dbReference type="GO" id="GO:0003700">
    <property type="term" value="F:DNA-binding transcription factor activity"/>
    <property type="evidence" value="ECO:0007669"/>
    <property type="project" value="InterPro"/>
</dbReference>
<evidence type="ECO:0000256" key="2">
    <source>
        <dbReference type="ARBA" id="ARBA00023125"/>
    </source>
</evidence>
<dbReference type="RefSeq" id="WP_100292847.1">
    <property type="nucleotide sequence ID" value="NZ_PGGC01000027.1"/>
</dbReference>
<dbReference type="Gene3D" id="1.10.10.60">
    <property type="entry name" value="Homeodomain-like"/>
    <property type="match status" value="1"/>
</dbReference>
<keyword evidence="1" id="KW-0805">Transcription regulation</keyword>
<comment type="caution">
    <text evidence="5">The sequence shown here is derived from an EMBL/GenBank/DDBJ whole genome shotgun (WGS) entry which is preliminary data.</text>
</comment>
<dbReference type="Pfam" id="PF12625">
    <property type="entry name" value="Arabinose_bd"/>
    <property type="match status" value="1"/>
</dbReference>
<dbReference type="Pfam" id="PF12833">
    <property type="entry name" value="HTH_18"/>
    <property type="match status" value="1"/>
</dbReference>
<evidence type="ECO:0000259" key="4">
    <source>
        <dbReference type="PROSITE" id="PS01124"/>
    </source>
</evidence>
<dbReference type="EMBL" id="PGGC01000027">
    <property type="protein sequence ID" value="PJG60151.1"/>
    <property type="molecule type" value="Genomic_DNA"/>
</dbReference>
<dbReference type="GO" id="GO:0000976">
    <property type="term" value="F:transcription cis-regulatory region binding"/>
    <property type="evidence" value="ECO:0007669"/>
    <property type="project" value="TreeGrafter"/>
</dbReference>
<dbReference type="GO" id="GO:0005829">
    <property type="term" value="C:cytosol"/>
    <property type="evidence" value="ECO:0007669"/>
    <property type="project" value="TreeGrafter"/>
</dbReference>
<dbReference type="OrthoDB" id="6506763at2"/>
<dbReference type="PANTHER" id="PTHR47894">
    <property type="entry name" value="HTH-TYPE TRANSCRIPTIONAL REGULATOR GADX"/>
    <property type="match status" value="1"/>
</dbReference>
<dbReference type="InterPro" id="IPR018062">
    <property type="entry name" value="HTH_AraC-typ_CS"/>
</dbReference>
<dbReference type="PANTHER" id="PTHR47894:SF4">
    <property type="entry name" value="HTH-TYPE TRANSCRIPTIONAL REGULATOR GADX"/>
    <property type="match status" value="1"/>
</dbReference>
<proteinExistence type="predicted"/>
<name>A0A2H9U816_9GAMM</name>
<keyword evidence="6" id="KW-1185">Reference proteome</keyword>
<dbReference type="PROSITE" id="PS01124">
    <property type="entry name" value="HTH_ARAC_FAMILY_2"/>
    <property type="match status" value="1"/>
</dbReference>
<sequence>MLAACQQQGGDPAAILLAGGLTSFDIERELGRIPAHSHYRMLQLMQPYLASFHETILSYDIAQLYQHYPPLISLCLNQPSPRAALEVLLAYRPIIGSCDELRVRRGGQVSQYLYLNQGPASLGASQAIPNFIMIFRILRFYLDAPRISVGFTGQPPPRHQLLDHFFATRCRWEQREQRENTLTINNLQLDSLSPSYNEPLARLQLAQLVQICADIAERSPFAYLVGERIRHKIQERGLECDASLLKEVCAAMNVSRWTLNRKLQGEGCSFSTLLREARVNEACRLLGEGLQPLQNISDKVGFSSQSAFNRFFKANTKMTPLAYRNARQ</sequence>
<dbReference type="PROSITE" id="PS00041">
    <property type="entry name" value="HTH_ARAC_FAMILY_1"/>
    <property type="match status" value="1"/>
</dbReference>
<dbReference type="InterPro" id="IPR018060">
    <property type="entry name" value="HTH_AraC"/>
</dbReference>
<keyword evidence="3" id="KW-0804">Transcription</keyword>
<dbReference type="InterPro" id="IPR009057">
    <property type="entry name" value="Homeodomain-like_sf"/>
</dbReference>
<evidence type="ECO:0000256" key="3">
    <source>
        <dbReference type="ARBA" id="ARBA00023163"/>
    </source>
</evidence>
<dbReference type="SUPFAM" id="SSF46689">
    <property type="entry name" value="Homeodomain-like"/>
    <property type="match status" value="1"/>
</dbReference>
<organism evidence="5 6">
    <name type="scientific">Aeromonas cavernicola</name>
    <dbReference type="NCBI Taxonomy" id="1006623"/>
    <lineage>
        <taxon>Bacteria</taxon>
        <taxon>Pseudomonadati</taxon>
        <taxon>Pseudomonadota</taxon>
        <taxon>Gammaproteobacteria</taxon>
        <taxon>Aeromonadales</taxon>
        <taxon>Aeromonadaceae</taxon>
        <taxon>Aeromonas</taxon>
    </lineage>
</organism>
<evidence type="ECO:0000313" key="5">
    <source>
        <dbReference type="EMBL" id="PJG60151.1"/>
    </source>
</evidence>
<evidence type="ECO:0000313" key="6">
    <source>
        <dbReference type="Proteomes" id="UP000235861"/>
    </source>
</evidence>
<evidence type="ECO:0000256" key="1">
    <source>
        <dbReference type="ARBA" id="ARBA00023015"/>
    </source>
</evidence>
<dbReference type="SMART" id="SM00342">
    <property type="entry name" value="HTH_ARAC"/>
    <property type="match status" value="1"/>
</dbReference>
<feature type="domain" description="HTH araC/xylS-type" evidence="4">
    <location>
        <begin position="227"/>
        <end position="326"/>
    </location>
</feature>
<protein>
    <submittedName>
        <fullName evidence="5">AraC family transcriptional regulator</fullName>
    </submittedName>
</protein>
<keyword evidence="2" id="KW-0238">DNA-binding</keyword>
<gene>
    <name evidence="5" type="ORF">CUC53_03380</name>
</gene>
<dbReference type="InterPro" id="IPR032687">
    <property type="entry name" value="AraC-type_N"/>
</dbReference>
<accession>A0A2H9U816</accession>